<dbReference type="AlphaFoldDB" id="A0A840UHP3"/>
<accession>A0A840UHP3</accession>
<dbReference type="GO" id="GO:0047154">
    <property type="term" value="F:methylmalonyl-CoA carboxytransferase activity"/>
    <property type="evidence" value="ECO:0007669"/>
    <property type="project" value="UniProtKB-EC"/>
</dbReference>
<keyword evidence="1" id="KW-0808">Transferase</keyword>
<evidence type="ECO:0000313" key="2">
    <source>
        <dbReference type="Proteomes" id="UP000559117"/>
    </source>
</evidence>
<gene>
    <name evidence="1" type="ORF">HNR32_001786</name>
</gene>
<reference evidence="1 2" key="1">
    <citation type="submission" date="2020-08" db="EMBL/GenBank/DDBJ databases">
        <title>Genomic Encyclopedia of Type Strains, Phase IV (KMG-IV): sequencing the most valuable type-strain genomes for metagenomic binning, comparative biology and taxonomic classification.</title>
        <authorList>
            <person name="Goeker M."/>
        </authorList>
    </citation>
    <scope>NUCLEOTIDE SEQUENCE [LARGE SCALE GENOMIC DNA]</scope>
    <source>
        <strain evidence="1 2">DSM 24661</strain>
    </source>
</reference>
<sequence>MSNNNNAVSEEIVAVITAAVEAIIGKKVAAIRIKRNDAWTMAARRSAV</sequence>
<proteinExistence type="predicted"/>
<comment type="caution">
    <text evidence="1">The sequence shown here is derived from an EMBL/GenBank/DDBJ whole genome shotgun (WGS) entry which is preliminary data.</text>
</comment>
<organism evidence="1 2">
    <name type="scientific">Pectinatus brassicae</name>
    <dbReference type="NCBI Taxonomy" id="862415"/>
    <lineage>
        <taxon>Bacteria</taxon>
        <taxon>Bacillati</taxon>
        <taxon>Bacillota</taxon>
        <taxon>Negativicutes</taxon>
        <taxon>Selenomonadales</taxon>
        <taxon>Selenomonadaceae</taxon>
        <taxon>Pectinatus</taxon>
    </lineage>
</organism>
<dbReference type="EMBL" id="JACHFH010000020">
    <property type="protein sequence ID" value="MBB5336636.1"/>
    <property type="molecule type" value="Genomic_DNA"/>
</dbReference>
<name>A0A840UHP3_9FIRM</name>
<protein>
    <submittedName>
        <fullName evidence="1">Methylmalonyl-CoA carboxyltransferase large subunit</fullName>
        <ecNumber evidence="1">2.1.3.1</ecNumber>
    </submittedName>
</protein>
<dbReference type="EC" id="2.1.3.1" evidence="1"/>
<evidence type="ECO:0000313" key="1">
    <source>
        <dbReference type="EMBL" id="MBB5336636.1"/>
    </source>
</evidence>
<dbReference type="RefSeq" id="WP_183861746.1">
    <property type="nucleotide sequence ID" value="NZ_JACHFH010000020.1"/>
</dbReference>
<dbReference type="Proteomes" id="UP000559117">
    <property type="component" value="Unassembled WGS sequence"/>
</dbReference>
<keyword evidence="2" id="KW-1185">Reference proteome</keyword>